<reference evidence="11 12" key="1">
    <citation type="journal article" date="2019" name="Gigascience">
        <title>Whole-genome sequence of the oriental lung fluke Paragonimus westermani.</title>
        <authorList>
            <person name="Oey H."/>
            <person name="Zakrzewski M."/>
            <person name="Narain K."/>
            <person name="Devi K.R."/>
            <person name="Agatsuma T."/>
            <person name="Nawaratna S."/>
            <person name="Gobert G.N."/>
            <person name="Jones M.K."/>
            <person name="Ragan M.A."/>
            <person name="McManus D.P."/>
            <person name="Krause L."/>
        </authorList>
    </citation>
    <scope>NUCLEOTIDE SEQUENCE [LARGE SCALE GENOMIC DNA]</scope>
    <source>
        <strain evidence="11 12">IND2009</strain>
    </source>
</reference>
<dbReference type="EC" id="2.4.1.-" evidence="10"/>
<organism evidence="11 12">
    <name type="scientific">Paragonimus westermani</name>
    <dbReference type="NCBI Taxonomy" id="34504"/>
    <lineage>
        <taxon>Eukaryota</taxon>
        <taxon>Metazoa</taxon>
        <taxon>Spiralia</taxon>
        <taxon>Lophotrochozoa</taxon>
        <taxon>Platyhelminthes</taxon>
        <taxon>Trematoda</taxon>
        <taxon>Digenea</taxon>
        <taxon>Plagiorchiida</taxon>
        <taxon>Troglotremata</taxon>
        <taxon>Troglotrematidae</taxon>
        <taxon>Paragonimus</taxon>
    </lineage>
</organism>
<evidence type="ECO:0000256" key="7">
    <source>
        <dbReference type="ARBA" id="ARBA00022989"/>
    </source>
</evidence>
<dbReference type="InterPro" id="IPR002659">
    <property type="entry name" value="Glyco_trans_31"/>
</dbReference>
<evidence type="ECO:0000256" key="3">
    <source>
        <dbReference type="ARBA" id="ARBA00022676"/>
    </source>
</evidence>
<keyword evidence="7 10" id="KW-1133">Transmembrane helix</keyword>
<evidence type="ECO:0000256" key="8">
    <source>
        <dbReference type="ARBA" id="ARBA00023034"/>
    </source>
</evidence>
<feature type="transmembrane region" description="Helical" evidence="10">
    <location>
        <begin position="12"/>
        <end position="37"/>
    </location>
</feature>
<evidence type="ECO:0000256" key="6">
    <source>
        <dbReference type="ARBA" id="ARBA00022968"/>
    </source>
</evidence>
<dbReference type="PANTHER" id="PTHR11214:SF3">
    <property type="entry name" value="BETA-1,3-GALACTOSYLTRANSFERASE 6"/>
    <property type="match status" value="1"/>
</dbReference>
<evidence type="ECO:0000256" key="1">
    <source>
        <dbReference type="ARBA" id="ARBA00004323"/>
    </source>
</evidence>
<comment type="similarity">
    <text evidence="2 10">Belongs to the glycosyltransferase 31 family.</text>
</comment>
<keyword evidence="5 10" id="KW-0812">Transmembrane</keyword>
<keyword evidence="12" id="KW-1185">Reference proteome</keyword>
<keyword evidence="4" id="KW-0808">Transferase</keyword>
<accession>A0A5J4NQT9</accession>
<keyword evidence="3 10" id="KW-0328">Glycosyltransferase</keyword>
<evidence type="ECO:0000256" key="5">
    <source>
        <dbReference type="ARBA" id="ARBA00022692"/>
    </source>
</evidence>
<dbReference type="Pfam" id="PF01762">
    <property type="entry name" value="Galactosyl_T"/>
    <property type="match status" value="1"/>
</dbReference>
<comment type="caution">
    <text evidence="11">The sequence shown here is derived from an EMBL/GenBank/DDBJ whole genome shotgun (WGS) entry which is preliminary data.</text>
</comment>
<sequence length="475" mass="54246">MCVFRWNRMLDVSFRICFTFVMCFVALYTCFLFGLLLTASISTPNDITGIQREQASDQNARWNKHRQSYNLYSVKNDYVKPLNDELVSTDHQTISVKVDKFARSSSSPVQVGTLVTHTPISSIRQTSILKNASSVDRRCKRHLPYFSEIPIQRTESITKLLPATIRMLNSLSGSKDKELTESCILKQLCRGSKTDLLFVIFSTPNHTKHRNTVRHTWGSLEKFNFDGLLNRAEDGPRKVDYFFLITFPEDIDVTLQELDLINEEMQRELDVLPIQLKSVQRTLVNFYLLVSEYLLTTCQQKIKHVVFIAEDLMPNIPLLGSFLSAQEIQDNGHPIAPIYCYSVINAKPQRPKKDKPVGLSEVSQSEWTKPSFPTHCDLELGGFAVSMKSLELLYLCSRWYKTFKLPNVYLTGILPEAAGIPVQSYWTTLGQTVQLMPSFGSESQAGQHLFFSNSQQQPKWVWQSVFRATVATALR</sequence>
<comment type="subcellular location">
    <subcellularLocation>
        <location evidence="1 10">Golgi apparatus membrane</location>
        <topology evidence="1 10">Single-pass type II membrane protein</topology>
    </subcellularLocation>
</comment>
<evidence type="ECO:0000256" key="9">
    <source>
        <dbReference type="ARBA" id="ARBA00023136"/>
    </source>
</evidence>
<dbReference type="EMBL" id="QNGE01001268">
    <property type="protein sequence ID" value="KAA3677975.1"/>
    <property type="molecule type" value="Genomic_DNA"/>
</dbReference>
<evidence type="ECO:0000256" key="4">
    <source>
        <dbReference type="ARBA" id="ARBA00022679"/>
    </source>
</evidence>
<evidence type="ECO:0000256" key="2">
    <source>
        <dbReference type="ARBA" id="ARBA00008661"/>
    </source>
</evidence>
<dbReference type="AlphaFoldDB" id="A0A5J4NQT9"/>
<name>A0A5J4NQT9_9TREM</name>
<evidence type="ECO:0000313" key="12">
    <source>
        <dbReference type="Proteomes" id="UP000324629"/>
    </source>
</evidence>
<proteinExistence type="inferred from homology"/>
<evidence type="ECO:0000256" key="10">
    <source>
        <dbReference type="RuleBase" id="RU363063"/>
    </source>
</evidence>
<dbReference type="GO" id="GO:0000139">
    <property type="term" value="C:Golgi membrane"/>
    <property type="evidence" value="ECO:0007669"/>
    <property type="project" value="UniProtKB-SubCell"/>
</dbReference>
<protein>
    <recommendedName>
        <fullName evidence="10">Hexosyltransferase</fullName>
        <ecNumber evidence="10">2.4.1.-</ecNumber>
    </recommendedName>
</protein>
<dbReference type="GO" id="GO:0016758">
    <property type="term" value="F:hexosyltransferase activity"/>
    <property type="evidence" value="ECO:0007669"/>
    <property type="project" value="InterPro"/>
</dbReference>
<dbReference type="Proteomes" id="UP000324629">
    <property type="component" value="Unassembled WGS sequence"/>
</dbReference>
<gene>
    <name evidence="11" type="ORF">DEA37_0004249</name>
</gene>
<evidence type="ECO:0000313" key="11">
    <source>
        <dbReference type="EMBL" id="KAA3677975.1"/>
    </source>
</evidence>
<dbReference type="GO" id="GO:0006493">
    <property type="term" value="P:protein O-linked glycosylation"/>
    <property type="evidence" value="ECO:0007669"/>
    <property type="project" value="TreeGrafter"/>
</dbReference>
<keyword evidence="9 10" id="KW-0472">Membrane</keyword>
<keyword evidence="6 10" id="KW-0735">Signal-anchor</keyword>
<keyword evidence="8 10" id="KW-0333">Golgi apparatus</keyword>
<dbReference type="PANTHER" id="PTHR11214">
    <property type="entry name" value="BETA-1,3-N-ACETYLGLUCOSAMINYLTRANSFERASE"/>
    <property type="match status" value="1"/>
</dbReference>